<keyword evidence="7" id="KW-1185">Reference proteome</keyword>
<evidence type="ECO:0000256" key="2">
    <source>
        <dbReference type="ARBA" id="ARBA00022747"/>
    </source>
</evidence>
<protein>
    <submittedName>
        <fullName evidence="6">Restriction endonuclease subunit S</fullName>
    </submittedName>
</protein>
<evidence type="ECO:0000256" key="3">
    <source>
        <dbReference type="ARBA" id="ARBA00023125"/>
    </source>
</evidence>
<sequence length="220" mass="24771">MSGVERLLAKLAPSGVPFIEVSALFDLKNGYTPSKSNPSFWEEGTIPWIRMEDIRANGSVLDGAIQHVSEAAVKGGRLFPANSLLFATSATVGEHALVTVPHLSNQRFTSLAVKPEFVDRVDVKFLYYYGFVLDEWCRNNTTKSSFSTVDMAGFKRFRFPLPPLEVQCEIVRILDQFTQLEAELEAELEARRRQYEYYRDALLTFPEAGGVPMVVVKQLQ</sequence>
<keyword evidence="6" id="KW-0255">Endonuclease</keyword>
<dbReference type="InterPro" id="IPR000055">
    <property type="entry name" value="Restrct_endonuc_typeI_TRD"/>
</dbReference>
<dbReference type="PANTHER" id="PTHR43140">
    <property type="entry name" value="TYPE-1 RESTRICTION ENZYME ECOKI SPECIFICITY PROTEIN"/>
    <property type="match status" value="1"/>
</dbReference>
<gene>
    <name evidence="6" type="ORF">ACFFN1_14200</name>
</gene>
<comment type="caution">
    <text evidence="6">The sequence shown here is derived from an EMBL/GenBank/DDBJ whole genome shotgun (WGS) entry which is preliminary data.</text>
</comment>
<name>A0ABV5X736_9MICO</name>
<dbReference type="PANTHER" id="PTHR43140:SF1">
    <property type="entry name" value="TYPE I RESTRICTION ENZYME ECOKI SPECIFICITY SUBUNIT"/>
    <property type="match status" value="1"/>
</dbReference>
<dbReference type="InterPro" id="IPR044946">
    <property type="entry name" value="Restrct_endonuc_typeI_TRD_sf"/>
</dbReference>
<keyword evidence="6" id="KW-0540">Nuclease</keyword>
<feature type="domain" description="Type I restriction modification DNA specificity" evidence="5">
    <location>
        <begin position="16"/>
        <end position="189"/>
    </location>
</feature>
<proteinExistence type="inferred from homology"/>
<evidence type="ECO:0000259" key="5">
    <source>
        <dbReference type="Pfam" id="PF01420"/>
    </source>
</evidence>
<keyword evidence="3" id="KW-0238">DNA-binding</keyword>
<dbReference type="CDD" id="cd17281">
    <property type="entry name" value="RMtype1_S_HpyAXIII_TRD1-CR1_like"/>
    <property type="match status" value="1"/>
</dbReference>
<evidence type="ECO:0000313" key="6">
    <source>
        <dbReference type="EMBL" id="MFB9777527.1"/>
    </source>
</evidence>
<keyword evidence="2" id="KW-0680">Restriction system</keyword>
<comment type="subunit">
    <text evidence="4">The methyltransferase is composed of M and S polypeptides.</text>
</comment>
<dbReference type="RefSeq" id="WP_376841502.1">
    <property type="nucleotide sequence ID" value="NZ_JBHMAU010000120.1"/>
</dbReference>
<dbReference type="SUPFAM" id="SSF116734">
    <property type="entry name" value="DNA methylase specificity domain"/>
    <property type="match status" value="1"/>
</dbReference>
<dbReference type="InterPro" id="IPR051212">
    <property type="entry name" value="Type-I_RE_S_subunit"/>
</dbReference>
<evidence type="ECO:0000313" key="7">
    <source>
        <dbReference type="Proteomes" id="UP001589707"/>
    </source>
</evidence>
<dbReference type="GO" id="GO:0004519">
    <property type="term" value="F:endonuclease activity"/>
    <property type="evidence" value="ECO:0007669"/>
    <property type="project" value="UniProtKB-KW"/>
</dbReference>
<evidence type="ECO:0000256" key="4">
    <source>
        <dbReference type="ARBA" id="ARBA00038652"/>
    </source>
</evidence>
<dbReference type="Pfam" id="PF01420">
    <property type="entry name" value="Methylase_S"/>
    <property type="match status" value="1"/>
</dbReference>
<accession>A0ABV5X736</accession>
<comment type="similarity">
    <text evidence="1">Belongs to the type-I restriction system S methylase family.</text>
</comment>
<organism evidence="6 7">
    <name type="scientific">Brevibacterium otitidis</name>
    <dbReference type="NCBI Taxonomy" id="53364"/>
    <lineage>
        <taxon>Bacteria</taxon>
        <taxon>Bacillati</taxon>
        <taxon>Actinomycetota</taxon>
        <taxon>Actinomycetes</taxon>
        <taxon>Micrococcales</taxon>
        <taxon>Brevibacteriaceae</taxon>
        <taxon>Brevibacterium</taxon>
    </lineage>
</organism>
<keyword evidence="6" id="KW-0378">Hydrolase</keyword>
<dbReference type="EMBL" id="JBHMAU010000120">
    <property type="protein sequence ID" value="MFB9777527.1"/>
    <property type="molecule type" value="Genomic_DNA"/>
</dbReference>
<dbReference type="Gene3D" id="3.90.220.20">
    <property type="entry name" value="DNA methylase specificity domains"/>
    <property type="match status" value="1"/>
</dbReference>
<feature type="non-terminal residue" evidence="6">
    <location>
        <position position="220"/>
    </location>
</feature>
<evidence type="ECO:0000256" key="1">
    <source>
        <dbReference type="ARBA" id="ARBA00010923"/>
    </source>
</evidence>
<reference evidence="6 7" key="1">
    <citation type="submission" date="2024-09" db="EMBL/GenBank/DDBJ databases">
        <authorList>
            <person name="Sun Q."/>
            <person name="Mori K."/>
        </authorList>
    </citation>
    <scope>NUCLEOTIDE SEQUENCE [LARGE SCALE GENOMIC DNA]</scope>
    <source>
        <strain evidence="6 7">JCM 11683</strain>
    </source>
</reference>
<dbReference type="Proteomes" id="UP001589707">
    <property type="component" value="Unassembled WGS sequence"/>
</dbReference>